<feature type="transmembrane region" description="Helical" evidence="2">
    <location>
        <begin position="52"/>
        <end position="70"/>
    </location>
</feature>
<feature type="region of interest" description="Disordered" evidence="1">
    <location>
        <begin position="337"/>
        <end position="363"/>
    </location>
</feature>
<feature type="transmembrane region" description="Helical" evidence="2">
    <location>
        <begin position="148"/>
        <end position="177"/>
    </location>
</feature>
<dbReference type="InParanoid" id="A0A423XMT2"/>
<evidence type="ECO:0000256" key="2">
    <source>
        <dbReference type="SAM" id="Phobius"/>
    </source>
</evidence>
<dbReference type="AlphaFoldDB" id="A0A423XMT2"/>
<name>A0A423XMT2_9PEZI</name>
<evidence type="ECO:0000256" key="1">
    <source>
        <dbReference type="SAM" id="MobiDB-lite"/>
    </source>
</evidence>
<evidence type="ECO:0000313" key="3">
    <source>
        <dbReference type="EMBL" id="ROW17858.1"/>
    </source>
</evidence>
<keyword evidence="4" id="KW-1185">Reference proteome</keyword>
<dbReference type="EMBL" id="LKEB01000002">
    <property type="protein sequence ID" value="ROW17858.1"/>
    <property type="molecule type" value="Genomic_DNA"/>
</dbReference>
<accession>A0A423XMT2</accession>
<organism evidence="3 4">
    <name type="scientific">Cytospora leucostoma</name>
    <dbReference type="NCBI Taxonomy" id="1230097"/>
    <lineage>
        <taxon>Eukaryota</taxon>
        <taxon>Fungi</taxon>
        <taxon>Dikarya</taxon>
        <taxon>Ascomycota</taxon>
        <taxon>Pezizomycotina</taxon>
        <taxon>Sordariomycetes</taxon>
        <taxon>Sordariomycetidae</taxon>
        <taxon>Diaporthales</taxon>
        <taxon>Cytosporaceae</taxon>
        <taxon>Cytospora</taxon>
    </lineage>
</organism>
<keyword evidence="2" id="KW-0812">Transmembrane</keyword>
<dbReference type="OrthoDB" id="201504at2759"/>
<dbReference type="Gene3D" id="1.20.120.1630">
    <property type="match status" value="1"/>
</dbReference>
<sequence>MVLPVLQSFPDCVDWSKTIDPYLPQLWQPSKLLDVLQGRQALLNLYLQTNPFISGLALSIIFGAIFLVVAEVNKNYSQVDRCWSILPTFYIAHFDLWARLSGVPSQRLDLILLFTTLWSARLTFNYWRKGGYQVGSEDYRWEIVRDRVPAWAFSILNATFISFIQSILLFSLAAPVYPILLSTQFQPTVSLSDFAFLALELGLLTTEYIADEQQWEFQNAKKEYQRTGKVTPGFTAENLARGFNTTGLWAWSRHPNFACEQSIWLVLGYWATLASEEPLAWTLIPGISLVALFQGSTWLTERITAGKYTEYEEYQRQVGMFAPNVLNFGPYEPPTAISAKGTGADETGANELSKKKKKGKKQQ</sequence>
<evidence type="ECO:0000313" key="4">
    <source>
        <dbReference type="Proteomes" id="UP000285146"/>
    </source>
</evidence>
<gene>
    <name evidence="3" type="ORF">VPNG_00783</name>
</gene>
<dbReference type="InterPro" id="IPR010721">
    <property type="entry name" value="UstE-like"/>
</dbReference>
<dbReference type="PANTHER" id="PTHR32251">
    <property type="entry name" value="3-OXO-5-ALPHA-STEROID 4-DEHYDROGENASE"/>
    <property type="match status" value="1"/>
</dbReference>
<keyword evidence="2" id="KW-1133">Transmembrane helix</keyword>
<dbReference type="Proteomes" id="UP000285146">
    <property type="component" value="Unassembled WGS sequence"/>
</dbReference>
<feature type="compositionally biased region" description="Basic residues" evidence="1">
    <location>
        <begin position="354"/>
        <end position="363"/>
    </location>
</feature>
<dbReference type="PANTHER" id="PTHR32251:SF23">
    <property type="entry name" value="3-OXO-5-ALPHA-STEROID 4-DEHYDROGENASE (DUF1295)"/>
    <property type="match status" value="1"/>
</dbReference>
<evidence type="ECO:0008006" key="5">
    <source>
        <dbReference type="Google" id="ProtNLM"/>
    </source>
</evidence>
<reference evidence="3 4" key="1">
    <citation type="submission" date="2015-09" db="EMBL/GenBank/DDBJ databases">
        <title>Host preference determinants of Valsa canker pathogens revealed by comparative genomics.</title>
        <authorList>
            <person name="Yin Z."/>
            <person name="Huang L."/>
        </authorList>
    </citation>
    <scope>NUCLEOTIDE SEQUENCE [LARGE SCALE GENOMIC DNA]</scope>
    <source>
        <strain evidence="3 4">SXYLt</strain>
    </source>
</reference>
<dbReference type="Pfam" id="PF06966">
    <property type="entry name" value="DUF1295"/>
    <property type="match status" value="1"/>
</dbReference>
<keyword evidence="2" id="KW-0472">Membrane</keyword>
<proteinExistence type="predicted"/>
<protein>
    <recommendedName>
        <fullName evidence="5">Steroid 5-alpha reductase C-terminal domain-containing protein</fullName>
    </recommendedName>
</protein>
<comment type="caution">
    <text evidence="3">The sequence shown here is derived from an EMBL/GenBank/DDBJ whole genome shotgun (WGS) entry which is preliminary data.</text>
</comment>
<dbReference type="GO" id="GO:0016020">
    <property type="term" value="C:membrane"/>
    <property type="evidence" value="ECO:0007669"/>
    <property type="project" value="TreeGrafter"/>
</dbReference>